<sequence>TIHSLPDELLLEILRYLIAIRSFETQSTAFLNKREERARQCENRVRQLALYSLCFTSRNLRRVATPILYSSFTGSTTSHGLLILKLFHRTVSNSNNASGSNSRLTNHLLYVENRLADHLGNSLSADIRLAEPTHMVQKYFYLLSDIVRRAPNLQHLCVTNLESKDVSFWKYILPGQNHTESSTSTSVAGHGLCKLQALCVQVHTTSFRGKGVTVSFRDICSSMTLVPSLSDFRASTVTAIGPSGPSSSFGNFKSLQRLELTQCVLDFDFVIDIWSACEGLRHVVCAWAYLDCPDGAPSDLYPGLLRHAETLETLHLDLREVRFDNQTSTSPPPQPLGTL</sequence>
<name>A0A6A5KAA7_9PLEO</name>
<dbReference type="EMBL" id="ML975322">
    <property type="protein sequence ID" value="KAF1833231.1"/>
    <property type="molecule type" value="Genomic_DNA"/>
</dbReference>
<reference evidence="1" key="1">
    <citation type="submission" date="2020-01" db="EMBL/GenBank/DDBJ databases">
        <authorList>
            <consortium name="DOE Joint Genome Institute"/>
            <person name="Haridas S."/>
            <person name="Albert R."/>
            <person name="Binder M."/>
            <person name="Bloem J."/>
            <person name="Labutti K."/>
            <person name="Salamov A."/>
            <person name="Andreopoulos B."/>
            <person name="Baker S.E."/>
            <person name="Barry K."/>
            <person name="Bills G."/>
            <person name="Bluhm B.H."/>
            <person name="Cannon C."/>
            <person name="Castanera R."/>
            <person name="Culley D.E."/>
            <person name="Daum C."/>
            <person name="Ezra D."/>
            <person name="Gonzalez J.B."/>
            <person name="Henrissat B."/>
            <person name="Kuo A."/>
            <person name="Liang C."/>
            <person name="Lipzen A."/>
            <person name="Lutzoni F."/>
            <person name="Magnuson J."/>
            <person name="Mondo S."/>
            <person name="Nolan M."/>
            <person name="Ohm R."/>
            <person name="Pangilinan J."/>
            <person name="Park H.-J."/>
            <person name="Ramirez L."/>
            <person name="Alfaro M."/>
            <person name="Sun H."/>
            <person name="Tritt A."/>
            <person name="Yoshinaga Y."/>
            <person name="Zwiers L.-H."/>
            <person name="Turgeon B.G."/>
            <person name="Goodwin S.B."/>
            <person name="Spatafora J.W."/>
            <person name="Crous P.W."/>
            <person name="Grigoriev I.V."/>
        </authorList>
    </citation>
    <scope>NUCLEOTIDE SEQUENCE</scope>
    <source>
        <strain evidence="1">P77</strain>
    </source>
</reference>
<dbReference type="AlphaFoldDB" id="A0A6A5KAA7"/>
<dbReference type="OrthoDB" id="2520703at2759"/>
<accession>A0A6A5KAA7</accession>
<feature type="non-terminal residue" evidence="1">
    <location>
        <position position="339"/>
    </location>
</feature>
<dbReference type="InterPro" id="IPR032675">
    <property type="entry name" value="LRR_dom_sf"/>
</dbReference>
<protein>
    <submittedName>
        <fullName evidence="1">Uncharacterized protein</fullName>
    </submittedName>
</protein>
<proteinExistence type="predicted"/>
<evidence type="ECO:0000313" key="2">
    <source>
        <dbReference type="Proteomes" id="UP000800040"/>
    </source>
</evidence>
<keyword evidence="2" id="KW-1185">Reference proteome</keyword>
<evidence type="ECO:0000313" key="1">
    <source>
        <dbReference type="EMBL" id="KAF1833231.1"/>
    </source>
</evidence>
<feature type="non-terminal residue" evidence="1">
    <location>
        <position position="1"/>
    </location>
</feature>
<dbReference type="Proteomes" id="UP000800040">
    <property type="component" value="Unassembled WGS sequence"/>
</dbReference>
<dbReference type="Gene3D" id="3.80.10.10">
    <property type="entry name" value="Ribonuclease Inhibitor"/>
    <property type="match status" value="1"/>
</dbReference>
<gene>
    <name evidence="1" type="ORF">BDW02DRAFT_470181</name>
</gene>
<organism evidence="1 2">
    <name type="scientific">Decorospora gaudefroyi</name>
    <dbReference type="NCBI Taxonomy" id="184978"/>
    <lineage>
        <taxon>Eukaryota</taxon>
        <taxon>Fungi</taxon>
        <taxon>Dikarya</taxon>
        <taxon>Ascomycota</taxon>
        <taxon>Pezizomycotina</taxon>
        <taxon>Dothideomycetes</taxon>
        <taxon>Pleosporomycetidae</taxon>
        <taxon>Pleosporales</taxon>
        <taxon>Pleosporineae</taxon>
        <taxon>Pleosporaceae</taxon>
        <taxon>Decorospora</taxon>
    </lineage>
</organism>
<dbReference type="SUPFAM" id="SSF52047">
    <property type="entry name" value="RNI-like"/>
    <property type="match status" value="1"/>
</dbReference>